<dbReference type="Gene3D" id="3.40.50.150">
    <property type="entry name" value="Vaccinia Virus protein VP39"/>
    <property type="match status" value="1"/>
</dbReference>
<organism evidence="2 3">
    <name type="scientific">Aspergillus bertholletiae</name>
    <dbReference type="NCBI Taxonomy" id="1226010"/>
    <lineage>
        <taxon>Eukaryota</taxon>
        <taxon>Fungi</taxon>
        <taxon>Dikarya</taxon>
        <taxon>Ascomycota</taxon>
        <taxon>Pezizomycotina</taxon>
        <taxon>Eurotiomycetes</taxon>
        <taxon>Eurotiomycetidae</taxon>
        <taxon>Eurotiales</taxon>
        <taxon>Aspergillaceae</taxon>
        <taxon>Aspergillus</taxon>
        <taxon>Aspergillus subgen. Circumdati</taxon>
    </lineage>
</organism>
<sequence>MSDVYANNLRRDAKESERLDEQFDLLTEYVCVPSVHTGISVTVPGPYRTGRDEQKKFSSKHANHRPSSIRNIGYLVHPLILDRLPLDHPVVIADLATGTARFLQRISQSGNPRLKSAILHGSDLSPALFPPPNTLPSNIHLSVLDVRAPVPAALQGTYDFVHVRQIAAGLTPDDWVPAMANLATLLKPGGAMQWEECNFTNVVHLRGGDVSVTSVDAARTLGKMFKNGLMHYFRHGWDRLEEGMKTAGLVEVGSEILSSDREPATREALTRNGMQAILGWATANAKSGQLRGDKGQQVTIAEIEELGEQAYRDIQSGCYVRFDIHVAWGFRPHAG</sequence>
<evidence type="ECO:0008006" key="4">
    <source>
        <dbReference type="Google" id="ProtNLM"/>
    </source>
</evidence>
<keyword evidence="3" id="KW-1185">Reference proteome</keyword>
<dbReference type="InterPro" id="IPR029063">
    <property type="entry name" value="SAM-dependent_MTases_sf"/>
</dbReference>
<dbReference type="OrthoDB" id="417697at2759"/>
<feature type="region of interest" description="Disordered" evidence="1">
    <location>
        <begin position="43"/>
        <end position="64"/>
    </location>
</feature>
<evidence type="ECO:0000313" key="2">
    <source>
        <dbReference type="EMBL" id="KAE8378839.1"/>
    </source>
</evidence>
<name>A0A5N7BAP8_9EURO</name>
<reference evidence="2 3" key="1">
    <citation type="submission" date="2019-04" db="EMBL/GenBank/DDBJ databases">
        <title>Friends and foes A comparative genomics studyof 23 Aspergillus species from section Flavi.</title>
        <authorList>
            <consortium name="DOE Joint Genome Institute"/>
            <person name="Kjaerbolling I."/>
            <person name="Vesth T."/>
            <person name="Frisvad J.C."/>
            <person name="Nybo J.L."/>
            <person name="Theobald S."/>
            <person name="Kildgaard S."/>
            <person name="Isbrandt T."/>
            <person name="Kuo A."/>
            <person name="Sato A."/>
            <person name="Lyhne E.K."/>
            <person name="Kogle M.E."/>
            <person name="Wiebenga A."/>
            <person name="Kun R.S."/>
            <person name="Lubbers R.J."/>
            <person name="Makela M.R."/>
            <person name="Barry K."/>
            <person name="Chovatia M."/>
            <person name="Clum A."/>
            <person name="Daum C."/>
            <person name="Haridas S."/>
            <person name="He G."/>
            <person name="LaButti K."/>
            <person name="Lipzen A."/>
            <person name="Mondo S."/>
            <person name="Riley R."/>
            <person name="Salamov A."/>
            <person name="Simmons B.A."/>
            <person name="Magnuson J.K."/>
            <person name="Henrissat B."/>
            <person name="Mortensen U.H."/>
            <person name="Larsen T.O."/>
            <person name="Devries R.P."/>
            <person name="Grigoriev I.V."/>
            <person name="Machida M."/>
            <person name="Baker S.E."/>
            <person name="Andersen M.R."/>
        </authorList>
    </citation>
    <scope>NUCLEOTIDE SEQUENCE [LARGE SCALE GENOMIC DNA]</scope>
    <source>
        <strain evidence="2 3">IBT 29228</strain>
    </source>
</reference>
<dbReference type="Proteomes" id="UP000326198">
    <property type="component" value="Unassembled WGS sequence"/>
</dbReference>
<dbReference type="SUPFAM" id="SSF53335">
    <property type="entry name" value="S-adenosyl-L-methionine-dependent methyltransferases"/>
    <property type="match status" value="1"/>
</dbReference>
<proteinExistence type="predicted"/>
<accession>A0A5N7BAP8</accession>
<gene>
    <name evidence="2" type="ORF">BDV26DRAFT_291819</name>
</gene>
<dbReference type="EMBL" id="ML736202">
    <property type="protein sequence ID" value="KAE8378839.1"/>
    <property type="molecule type" value="Genomic_DNA"/>
</dbReference>
<protein>
    <recommendedName>
        <fullName evidence="4">S-adenosyl-L-methionine-dependent methyltransferase</fullName>
    </recommendedName>
</protein>
<dbReference type="AlphaFoldDB" id="A0A5N7BAP8"/>
<evidence type="ECO:0000313" key="3">
    <source>
        <dbReference type="Proteomes" id="UP000326198"/>
    </source>
</evidence>
<evidence type="ECO:0000256" key="1">
    <source>
        <dbReference type="SAM" id="MobiDB-lite"/>
    </source>
</evidence>